<proteinExistence type="predicted"/>
<dbReference type="RefSeq" id="WP_227837054.1">
    <property type="nucleotide sequence ID" value="NZ_WEGI01000001.1"/>
</dbReference>
<dbReference type="EMBL" id="WEGI01000001">
    <property type="protein sequence ID" value="MQY24787.1"/>
    <property type="molecule type" value="Genomic_DNA"/>
</dbReference>
<gene>
    <name evidence="3" type="ORF">NRB56_03400</name>
</gene>
<dbReference type="InterPro" id="IPR050923">
    <property type="entry name" value="Cell_Proc_Reg/RNA_Proc"/>
</dbReference>
<protein>
    <recommendedName>
        <fullName evidence="2">FHA domain-containing protein</fullName>
    </recommendedName>
</protein>
<reference evidence="3 4" key="1">
    <citation type="submission" date="2019-10" db="EMBL/GenBank/DDBJ databases">
        <title>Nocardia macrotermitis sp. nov. and Nocardia aurantia sp. nov., isolated from the gut of fungus growing-termite Macrotermes natalensis.</title>
        <authorList>
            <person name="Benndorf R."/>
            <person name="Schwitalla J."/>
            <person name="Martin K."/>
            <person name="De Beer W."/>
            <person name="Kaster A.-K."/>
            <person name="Vollmers J."/>
            <person name="Poulsen M."/>
            <person name="Beemelmanns C."/>
        </authorList>
    </citation>
    <scope>NUCLEOTIDE SEQUENCE [LARGE SCALE GENOMIC DNA]</scope>
    <source>
        <strain evidence="3 4">RB56</strain>
    </source>
</reference>
<feature type="domain" description="FHA" evidence="2">
    <location>
        <begin position="146"/>
        <end position="204"/>
    </location>
</feature>
<dbReference type="PROSITE" id="PS50006">
    <property type="entry name" value="FHA_DOMAIN"/>
    <property type="match status" value="1"/>
</dbReference>
<keyword evidence="4" id="KW-1185">Reference proteome</keyword>
<accession>A0A7K0DGL1</accession>
<dbReference type="CDD" id="cd00060">
    <property type="entry name" value="FHA"/>
    <property type="match status" value="1"/>
</dbReference>
<sequence length="234" mass="24816">MVRCPEGHMSTATDYCDVCGTALEGDPAAATVVSSAAPEQTRCPACDAPIAGRFCEECGHDSALPAPPRSPEDTAVMPVYQASAETAGPVAAEPEVPAGEYVWIATVSADRDFYQRVLIREGPDAERVEFPSYYPDRRILLHGSDFLIGKRSVSQGLNPEIDLGIAPADIGVSRAHARLHLDENGLTITDLGSTNGTSLNGSDDLIPARVPIPLHPGDRVHVGGWTTITVTFEP</sequence>
<evidence type="ECO:0000259" key="2">
    <source>
        <dbReference type="PROSITE" id="PS50006"/>
    </source>
</evidence>
<dbReference type="SUPFAM" id="SSF49879">
    <property type="entry name" value="SMAD/FHA domain"/>
    <property type="match status" value="1"/>
</dbReference>
<evidence type="ECO:0000256" key="1">
    <source>
        <dbReference type="ARBA" id="ARBA00022553"/>
    </source>
</evidence>
<comment type="caution">
    <text evidence="3">The sequence shown here is derived from an EMBL/GenBank/DDBJ whole genome shotgun (WGS) entry which is preliminary data.</text>
</comment>
<name>A0A7K0DGL1_9NOCA</name>
<organism evidence="3 4">
    <name type="scientific">Nocardia aurantia</name>
    <dbReference type="NCBI Taxonomy" id="2585199"/>
    <lineage>
        <taxon>Bacteria</taxon>
        <taxon>Bacillati</taxon>
        <taxon>Actinomycetota</taxon>
        <taxon>Actinomycetes</taxon>
        <taxon>Mycobacteriales</taxon>
        <taxon>Nocardiaceae</taxon>
        <taxon>Nocardia</taxon>
    </lineage>
</organism>
<dbReference type="PANTHER" id="PTHR23308">
    <property type="entry name" value="NUCLEAR INHIBITOR OF PROTEIN PHOSPHATASE-1"/>
    <property type="match status" value="1"/>
</dbReference>
<evidence type="ECO:0000313" key="3">
    <source>
        <dbReference type="EMBL" id="MQY24787.1"/>
    </source>
</evidence>
<dbReference type="InterPro" id="IPR008984">
    <property type="entry name" value="SMAD_FHA_dom_sf"/>
</dbReference>
<evidence type="ECO:0000313" key="4">
    <source>
        <dbReference type="Proteomes" id="UP000431401"/>
    </source>
</evidence>
<dbReference type="Proteomes" id="UP000431401">
    <property type="component" value="Unassembled WGS sequence"/>
</dbReference>
<dbReference type="InterPro" id="IPR000253">
    <property type="entry name" value="FHA_dom"/>
</dbReference>
<dbReference type="Pfam" id="PF00498">
    <property type="entry name" value="FHA"/>
    <property type="match status" value="1"/>
</dbReference>
<dbReference type="SMART" id="SM00240">
    <property type="entry name" value="FHA"/>
    <property type="match status" value="1"/>
</dbReference>
<dbReference type="AlphaFoldDB" id="A0A7K0DGL1"/>
<keyword evidence="1" id="KW-0597">Phosphoprotein</keyword>
<dbReference type="Gene3D" id="2.60.200.20">
    <property type="match status" value="1"/>
</dbReference>